<dbReference type="InterPro" id="IPR036291">
    <property type="entry name" value="NAD(P)-bd_dom_sf"/>
</dbReference>
<name>A0A6N9HA84_9MICO</name>
<dbReference type="Pfam" id="PF13561">
    <property type="entry name" value="adh_short_C2"/>
    <property type="match status" value="1"/>
</dbReference>
<dbReference type="AlphaFoldDB" id="A0A6N9HA84"/>
<dbReference type="EMBL" id="WWEQ01000100">
    <property type="protein sequence ID" value="MYM20933.1"/>
    <property type="molecule type" value="Genomic_DNA"/>
</dbReference>
<accession>A0A6N9HA84</accession>
<evidence type="ECO:0000313" key="1">
    <source>
        <dbReference type="EMBL" id="MYM20933.1"/>
    </source>
</evidence>
<proteinExistence type="predicted"/>
<sequence>MNADEPGGGVVPRTPLGRRADVAEVSGMIAYLAGPDSAFVTGAHLVIDGGFEAG</sequence>
<dbReference type="Proteomes" id="UP000469215">
    <property type="component" value="Unassembled WGS sequence"/>
</dbReference>
<dbReference type="SUPFAM" id="SSF51735">
    <property type="entry name" value="NAD(P)-binding Rossmann-fold domains"/>
    <property type="match status" value="1"/>
</dbReference>
<dbReference type="Gene3D" id="3.40.50.720">
    <property type="entry name" value="NAD(P)-binding Rossmann-like Domain"/>
    <property type="match status" value="1"/>
</dbReference>
<reference evidence="1 2" key="1">
    <citation type="submission" date="2020-01" db="EMBL/GenBank/DDBJ databases">
        <authorList>
            <person name="Deng T."/>
        </authorList>
    </citation>
    <scope>NUCLEOTIDE SEQUENCE [LARGE SCALE GENOMIC DNA]</scope>
    <source>
        <strain evidence="1 2">5221</strain>
    </source>
</reference>
<keyword evidence="2" id="KW-1185">Reference proteome</keyword>
<dbReference type="InterPro" id="IPR002347">
    <property type="entry name" value="SDR_fam"/>
</dbReference>
<comment type="caution">
    <text evidence="1">The sequence shown here is derived from an EMBL/GenBank/DDBJ whole genome shotgun (WGS) entry which is preliminary data.</text>
</comment>
<evidence type="ECO:0000313" key="2">
    <source>
        <dbReference type="Proteomes" id="UP000469215"/>
    </source>
</evidence>
<organism evidence="1 2">
    <name type="scientific">Brevibacterium rongguiense</name>
    <dbReference type="NCBI Taxonomy" id="2695267"/>
    <lineage>
        <taxon>Bacteria</taxon>
        <taxon>Bacillati</taxon>
        <taxon>Actinomycetota</taxon>
        <taxon>Actinomycetes</taxon>
        <taxon>Micrococcales</taxon>
        <taxon>Brevibacteriaceae</taxon>
        <taxon>Brevibacterium</taxon>
    </lineage>
</organism>
<gene>
    <name evidence="1" type="ORF">GSY69_13420</name>
</gene>
<protein>
    <submittedName>
        <fullName evidence="1">SDR family oxidoreductase</fullName>
    </submittedName>
</protein>